<organism evidence="4 5">
    <name type="scientific">Microvirga lotononidis</name>
    <dbReference type="NCBI Taxonomy" id="864069"/>
    <lineage>
        <taxon>Bacteria</taxon>
        <taxon>Pseudomonadati</taxon>
        <taxon>Pseudomonadota</taxon>
        <taxon>Alphaproteobacteria</taxon>
        <taxon>Hyphomicrobiales</taxon>
        <taxon>Methylobacteriaceae</taxon>
        <taxon>Microvirga</taxon>
    </lineage>
</organism>
<dbReference type="Gene3D" id="3.90.79.10">
    <property type="entry name" value="Nucleoside Triphosphate Pyrophosphohydrolase"/>
    <property type="match status" value="1"/>
</dbReference>
<keyword evidence="2" id="KW-0378">Hydrolase</keyword>
<protein>
    <submittedName>
        <fullName evidence="4">ADP-ribose pyrophosphatase</fullName>
    </submittedName>
</protein>
<sequence length="160" mass="18071">MSDSPPPRRGARFVSWGLHTYWRFSRGLTLGVRGAVLDDRNRVFLIRHTYVPGWHLPGGGVETGETALDALGRELREEACIALDGTPELFGVYFNRRISRRDHVLVYVIRRFTVVEVKQPDREIAEAGFFPLDRLPEGTTVATLNRLAEILKGQPASANW</sequence>
<comment type="cofactor">
    <cofactor evidence="1">
        <name>Mg(2+)</name>
        <dbReference type="ChEBI" id="CHEBI:18420"/>
    </cofactor>
</comment>
<dbReference type="PROSITE" id="PS51462">
    <property type="entry name" value="NUDIX"/>
    <property type="match status" value="1"/>
</dbReference>
<evidence type="ECO:0000313" key="4">
    <source>
        <dbReference type="EMBL" id="EIM27638.1"/>
    </source>
</evidence>
<dbReference type="GO" id="GO:0016787">
    <property type="term" value="F:hydrolase activity"/>
    <property type="evidence" value="ECO:0007669"/>
    <property type="project" value="UniProtKB-KW"/>
</dbReference>
<evidence type="ECO:0000313" key="5">
    <source>
        <dbReference type="Proteomes" id="UP000003947"/>
    </source>
</evidence>
<dbReference type="CDD" id="cd04680">
    <property type="entry name" value="NUDIX_Hydrolase"/>
    <property type="match status" value="1"/>
</dbReference>
<dbReference type="Pfam" id="PF00293">
    <property type="entry name" value="NUDIX"/>
    <property type="match status" value="1"/>
</dbReference>
<dbReference type="eggNOG" id="COG1051">
    <property type="taxonomic scope" value="Bacteria"/>
</dbReference>
<dbReference type="InterPro" id="IPR000086">
    <property type="entry name" value="NUDIX_hydrolase_dom"/>
</dbReference>
<dbReference type="SUPFAM" id="SSF55811">
    <property type="entry name" value="Nudix"/>
    <property type="match status" value="1"/>
</dbReference>
<dbReference type="PANTHER" id="PTHR43046:SF16">
    <property type="entry name" value="ADP-RIBOSE PYROPHOSPHATASE YJHB-RELATED"/>
    <property type="match status" value="1"/>
</dbReference>
<feature type="domain" description="Nudix hydrolase" evidence="3">
    <location>
        <begin position="27"/>
        <end position="153"/>
    </location>
</feature>
<name>I4YUJ6_9HYPH</name>
<proteinExistence type="predicted"/>
<dbReference type="PANTHER" id="PTHR43046">
    <property type="entry name" value="GDP-MANNOSE MANNOSYL HYDROLASE"/>
    <property type="match status" value="1"/>
</dbReference>
<evidence type="ECO:0000256" key="2">
    <source>
        <dbReference type="ARBA" id="ARBA00022801"/>
    </source>
</evidence>
<dbReference type="EMBL" id="JH660645">
    <property type="protein sequence ID" value="EIM27638.1"/>
    <property type="molecule type" value="Genomic_DNA"/>
</dbReference>
<dbReference type="Proteomes" id="UP000003947">
    <property type="component" value="Unassembled WGS sequence"/>
</dbReference>
<dbReference type="STRING" id="864069.MicloDRAFT_00042090"/>
<accession>I4YUJ6</accession>
<reference evidence="4 5" key="1">
    <citation type="submission" date="2012-02" db="EMBL/GenBank/DDBJ databases">
        <title>Improved High-Quality Draft sequence of Microvirga sp. WSM3557.</title>
        <authorList>
            <consortium name="US DOE Joint Genome Institute"/>
            <person name="Lucas S."/>
            <person name="Han J."/>
            <person name="Lapidus A."/>
            <person name="Cheng J.-F."/>
            <person name="Goodwin L."/>
            <person name="Pitluck S."/>
            <person name="Peters L."/>
            <person name="Zhang X."/>
            <person name="Detter J.C."/>
            <person name="Han C."/>
            <person name="Tapia R."/>
            <person name="Land M."/>
            <person name="Hauser L."/>
            <person name="Kyrpides N."/>
            <person name="Ivanova N."/>
            <person name="Pagani I."/>
            <person name="Brau L."/>
            <person name="Yates R."/>
            <person name="O'Hara G."/>
            <person name="Rui T."/>
            <person name="Howieson J."/>
            <person name="Reeve W."/>
            <person name="Woyke T."/>
        </authorList>
    </citation>
    <scope>NUCLEOTIDE SEQUENCE [LARGE SCALE GENOMIC DNA]</scope>
    <source>
        <strain evidence="4 5">WSM3557</strain>
    </source>
</reference>
<dbReference type="PATRIC" id="fig|864069.3.peg.4555"/>
<dbReference type="RefSeq" id="WP_009763688.1">
    <property type="nucleotide sequence ID" value="NZ_CP141048.1"/>
</dbReference>
<dbReference type="HOGENOM" id="CLU_037162_10_1_5"/>
<keyword evidence="5" id="KW-1185">Reference proteome</keyword>
<gene>
    <name evidence="4" type="ORF">MicloDRAFT_00042090</name>
</gene>
<evidence type="ECO:0000256" key="1">
    <source>
        <dbReference type="ARBA" id="ARBA00001946"/>
    </source>
</evidence>
<dbReference type="AlphaFoldDB" id="I4YUJ6"/>
<evidence type="ECO:0000259" key="3">
    <source>
        <dbReference type="PROSITE" id="PS51462"/>
    </source>
</evidence>
<dbReference type="OrthoDB" id="9800065at2"/>
<dbReference type="InterPro" id="IPR015797">
    <property type="entry name" value="NUDIX_hydrolase-like_dom_sf"/>
</dbReference>